<dbReference type="AlphaFoldDB" id="A0A328AAF5"/>
<proteinExistence type="inferred from homology"/>
<reference evidence="3" key="1">
    <citation type="submission" date="2018-05" db="EMBL/GenBank/DDBJ databases">
        <authorList>
            <person name="Li X."/>
        </authorList>
    </citation>
    <scope>NUCLEOTIDE SEQUENCE [LARGE SCALE GENOMIC DNA]</scope>
    <source>
        <strain evidence="3">LX32</strain>
    </source>
</reference>
<keyword evidence="3" id="KW-1185">Reference proteome</keyword>
<organism evidence="2 3">
    <name type="scientific">Phenylobacterium soli</name>
    <dbReference type="NCBI Taxonomy" id="2170551"/>
    <lineage>
        <taxon>Bacteria</taxon>
        <taxon>Pseudomonadati</taxon>
        <taxon>Pseudomonadota</taxon>
        <taxon>Alphaproteobacteria</taxon>
        <taxon>Caulobacterales</taxon>
        <taxon>Caulobacteraceae</taxon>
        <taxon>Phenylobacterium</taxon>
    </lineage>
</organism>
<dbReference type="InterPro" id="IPR003793">
    <property type="entry name" value="UPF0166"/>
</dbReference>
<dbReference type="RefSeq" id="WP_111530601.1">
    <property type="nucleotide sequence ID" value="NZ_JBHRSG010000003.1"/>
</dbReference>
<accession>A0A328AAF5</accession>
<dbReference type="OrthoDB" id="9795599at2"/>
<dbReference type="EMBL" id="QFYQ01000003">
    <property type="protein sequence ID" value="RAK51166.1"/>
    <property type="molecule type" value="Genomic_DNA"/>
</dbReference>
<dbReference type="InterPro" id="IPR011322">
    <property type="entry name" value="N-reg_PII-like_a/b"/>
</dbReference>
<evidence type="ECO:0000256" key="1">
    <source>
        <dbReference type="ARBA" id="ARBA00010554"/>
    </source>
</evidence>
<dbReference type="InterPro" id="IPR015867">
    <property type="entry name" value="N-reg_PII/ATP_PRibTrfase_C"/>
</dbReference>
<dbReference type="Gene3D" id="3.30.70.120">
    <property type="match status" value="1"/>
</dbReference>
<protein>
    <submittedName>
        <fullName evidence="2">DUF190 domain-containing protein</fullName>
    </submittedName>
</protein>
<evidence type="ECO:0000313" key="3">
    <source>
        <dbReference type="Proteomes" id="UP000249254"/>
    </source>
</evidence>
<name>A0A328AAF5_9CAUL</name>
<evidence type="ECO:0000313" key="2">
    <source>
        <dbReference type="EMBL" id="RAK51166.1"/>
    </source>
</evidence>
<dbReference type="SUPFAM" id="SSF54913">
    <property type="entry name" value="GlnB-like"/>
    <property type="match status" value="1"/>
</dbReference>
<dbReference type="Pfam" id="PF02641">
    <property type="entry name" value="DUF190"/>
    <property type="match status" value="1"/>
</dbReference>
<sequence>MPSVQEAVLLRVFVGERARHAGHPLYEAIVRAARDAGLAGATVLRGVMGYGRGGRIESAKILDLSDDLPVVVEIVDAEARIEGFLPILETMIGPDPRQGLVTLEKIRVLRP</sequence>
<comment type="similarity">
    <text evidence="1">Belongs to the UPF0166 family.</text>
</comment>
<comment type="caution">
    <text evidence="2">The sequence shown here is derived from an EMBL/GenBank/DDBJ whole genome shotgun (WGS) entry which is preliminary data.</text>
</comment>
<dbReference type="PANTHER" id="PTHR35983">
    <property type="entry name" value="UPF0166 PROTEIN TM_0021"/>
    <property type="match status" value="1"/>
</dbReference>
<dbReference type="PANTHER" id="PTHR35983:SF1">
    <property type="entry name" value="UPF0166 PROTEIN TM_0021"/>
    <property type="match status" value="1"/>
</dbReference>
<gene>
    <name evidence="2" type="ORF">DJ017_19595</name>
</gene>
<dbReference type="Proteomes" id="UP000249254">
    <property type="component" value="Unassembled WGS sequence"/>
</dbReference>